<keyword evidence="2 3" id="KW-0040">ANK repeat</keyword>
<dbReference type="Proteomes" id="UP000479190">
    <property type="component" value="Unassembled WGS sequence"/>
</dbReference>
<dbReference type="PANTHER" id="PTHR24198:SF194">
    <property type="entry name" value="INVERSIN-A"/>
    <property type="match status" value="1"/>
</dbReference>
<evidence type="ECO:0000313" key="4">
    <source>
        <dbReference type="EMBL" id="CAB0042699.1"/>
    </source>
</evidence>
<dbReference type="AlphaFoldDB" id="A0A6H5J1P5"/>
<evidence type="ECO:0000256" key="2">
    <source>
        <dbReference type="ARBA" id="ARBA00023043"/>
    </source>
</evidence>
<evidence type="ECO:0000256" key="3">
    <source>
        <dbReference type="PROSITE-ProRule" id="PRU00023"/>
    </source>
</evidence>
<feature type="repeat" description="ANK" evidence="3">
    <location>
        <begin position="243"/>
        <end position="275"/>
    </location>
</feature>
<name>A0A6H5J1P5_9HYME</name>
<dbReference type="PROSITE" id="PS50088">
    <property type="entry name" value="ANK_REPEAT"/>
    <property type="match status" value="1"/>
</dbReference>
<dbReference type="SMART" id="SM00248">
    <property type="entry name" value="ANK"/>
    <property type="match status" value="6"/>
</dbReference>
<protein>
    <submittedName>
        <fullName evidence="4">Uncharacterized protein</fullName>
    </submittedName>
</protein>
<organism evidence="4 5">
    <name type="scientific">Trichogramma brassicae</name>
    <dbReference type="NCBI Taxonomy" id="86971"/>
    <lineage>
        <taxon>Eukaryota</taxon>
        <taxon>Metazoa</taxon>
        <taxon>Ecdysozoa</taxon>
        <taxon>Arthropoda</taxon>
        <taxon>Hexapoda</taxon>
        <taxon>Insecta</taxon>
        <taxon>Pterygota</taxon>
        <taxon>Neoptera</taxon>
        <taxon>Endopterygota</taxon>
        <taxon>Hymenoptera</taxon>
        <taxon>Apocrita</taxon>
        <taxon>Proctotrupomorpha</taxon>
        <taxon>Chalcidoidea</taxon>
        <taxon>Trichogrammatidae</taxon>
        <taxon>Trichogramma</taxon>
    </lineage>
</organism>
<dbReference type="Pfam" id="PF12796">
    <property type="entry name" value="Ank_2"/>
    <property type="match status" value="1"/>
</dbReference>
<dbReference type="EMBL" id="CADCXV010001216">
    <property type="protein sequence ID" value="CAB0042699.1"/>
    <property type="molecule type" value="Genomic_DNA"/>
</dbReference>
<gene>
    <name evidence="4" type="ORF">TBRA_LOCUS14305</name>
</gene>
<evidence type="ECO:0000313" key="5">
    <source>
        <dbReference type="Proteomes" id="UP000479190"/>
    </source>
</evidence>
<dbReference type="PROSITE" id="PS50297">
    <property type="entry name" value="ANK_REP_REGION"/>
    <property type="match status" value="1"/>
</dbReference>
<sequence>MEAPNWRSWVRTAGILNEDIRRRLLDDTYRVIENWRGPLPTHQDLLRICPAEQIEFFLSQVVTDEDGNEEARKRFIQFVAETGYKDEPGVAPHGEYQQVRRTTPIHLALRVQFNDWDGIVHLLFQIYNRLDLNYVDERGLTHFHAAFCLADNRLLVKKFIAKGQDPNMMIGGYSLLRLALCNNDTKLAADLVSRGGDPTRVDGDGSTALHIICQRRHENLVRIFQSVVGNSGRNVQINVVDESGDTPLHLAVRHCFPLTMEILLRLGGNPSQTDRDGCTALHLICMRSKPYRALIIFFKTCHEIGRRVNVNATNNYGRTPLNLLYYRSRDKDCCKALQLMQIRGARL</sequence>
<dbReference type="PANTHER" id="PTHR24198">
    <property type="entry name" value="ANKYRIN REPEAT AND PROTEIN KINASE DOMAIN-CONTAINING PROTEIN"/>
    <property type="match status" value="1"/>
</dbReference>
<dbReference type="Gene3D" id="1.25.40.20">
    <property type="entry name" value="Ankyrin repeat-containing domain"/>
    <property type="match status" value="1"/>
</dbReference>
<accession>A0A6H5J1P5</accession>
<dbReference type="OrthoDB" id="496981at2759"/>
<reference evidence="4 5" key="1">
    <citation type="submission" date="2020-02" db="EMBL/GenBank/DDBJ databases">
        <authorList>
            <person name="Ferguson B K."/>
        </authorList>
    </citation>
    <scope>NUCLEOTIDE SEQUENCE [LARGE SCALE GENOMIC DNA]</scope>
</reference>
<dbReference type="InterPro" id="IPR036770">
    <property type="entry name" value="Ankyrin_rpt-contain_sf"/>
</dbReference>
<dbReference type="SUPFAM" id="SSF48403">
    <property type="entry name" value="Ankyrin repeat"/>
    <property type="match status" value="1"/>
</dbReference>
<proteinExistence type="predicted"/>
<evidence type="ECO:0000256" key="1">
    <source>
        <dbReference type="ARBA" id="ARBA00022737"/>
    </source>
</evidence>
<keyword evidence="1" id="KW-0677">Repeat</keyword>
<keyword evidence="5" id="KW-1185">Reference proteome</keyword>
<dbReference type="InterPro" id="IPR002110">
    <property type="entry name" value="Ankyrin_rpt"/>
</dbReference>